<name>I4AHN1_BERLS</name>
<dbReference type="RefSeq" id="WP_014796924.1">
    <property type="nucleotide sequence ID" value="NC_018018.1"/>
</dbReference>
<reference evidence="2" key="1">
    <citation type="submission" date="2012-06" db="EMBL/GenBank/DDBJ databases">
        <title>The complete genome of Flexibacter litoralis DSM 6794.</title>
        <authorList>
            <person name="Lucas S."/>
            <person name="Copeland A."/>
            <person name="Lapidus A."/>
            <person name="Glavina del Rio T."/>
            <person name="Dalin E."/>
            <person name="Tice H."/>
            <person name="Bruce D."/>
            <person name="Goodwin L."/>
            <person name="Pitluck S."/>
            <person name="Peters L."/>
            <person name="Ovchinnikova G."/>
            <person name="Lu M."/>
            <person name="Kyrpides N."/>
            <person name="Mavromatis K."/>
            <person name="Ivanova N."/>
            <person name="Brettin T."/>
            <person name="Detter J.C."/>
            <person name="Han C."/>
            <person name="Larimer F."/>
            <person name="Land M."/>
            <person name="Hauser L."/>
            <person name="Markowitz V."/>
            <person name="Cheng J.-F."/>
            <person name="Hugenholtz P."/>
            <person name="Woyke T."/>
            <person name="Wu D."/>
            <person name="Spring S."/>
            <person name="Lang E."/>
            <person name="Kopitz M."/>
            <person name="Brambilla E."/>
            <person name="Klenk H.-P."/>
            <person name="Eisen J.A."/>
        </authorList>
    </citation>
    <scope>NUCLEOTIDE SEQUENCE [LARGE SCALE GENOMIC DNA]</scope>
    <source>
        <strain evidence="2">ATCC 23117 / DSM 6794 / NBRC 15988 / NCIMB 1366 / Sio-4</strain>
    </source>
</reference>
<keyword evidence="2" id="KW-1185">Reference proteome</keyword>
<dbReference type="AlphaFoldDB" id="I4AHN1"/>
<sequence precursor="true">MKNKILLFLFPFLCIILSSFNFYYSESNAIKNEVFLNSIPRKDRDCIVENYQKIELCLIETFSKEWYDDLCKQDKASNHRFYFHVITNSQGRILSIKKDKLFKGMTQYEFEQFALSFKRNYDVCIFPPSGSTLQEFKAKHGNRLPFSFLYFPSKTRTFLETWRLNNG</sequence>
<dbReference type="HOGENOM" id="CLU_1592111_0_0_10"/>
<dbReference type="KEGG" id="fli:Fleli_1020"/>
<accession>I4AHN1</accession>
<proteinExistence type="predicted"/>
<dbReference type="Proteomes" id="UP000006054">
    <property type="component" value="Chromosome"/>
</dbReference>
<evidence type="ECO:0000313" key="2">
    <source>
        <dbReference type="Proteomes" id="UP000006054"/>
    </source>
</evidence>
<dbReference type="OrthoDB" id="9861342at2"/>
<evidence type="ECO:0000313" key="1">
    <source>
        <dbReference type="EMBL" id="AFM03466.1"/>
    </source>
</evidence>
<protein>
    <submittedName>
        <fullName evidence="1">Uncharacterized protein</fullName>
    </submittedName>
</protein>
<organism evidence="1 2">
    <name type="scientific">Bernardetia litoralis (strain ATCC 23117 / DSM 6794 / NBRC 15988 / NCIMB 1366 / Fx l1 / Sio-4)</name>
    <name type="common">Flexibacter litoralis</name>
    <dbReference type="NCBI Taxonomy" id="880071"/>
    <lineage>
        <taxon>Bacteria</taxon>
        <taxon>Pseudomonadati</taxon>
        <taxon>Bacteroidota</taxon>
        <taxon>Cytophagia</taxon>
        <taxon>Cytophagales</taxon>
        <taxon>Bernardetiaceae</taxon>
        <taxon>Bernardetia</taxon>
    </lineage>
</organism>
<gene>
    <name evidence="1" type="ordered locus">Fleli_1020</name>
</gene>
<dbReference type="EMBL" id="CP003345">
    <property type="protein sequence ID" value="AFM03466.1"/>
    <property type="molecule type" value="Genomic_DNA"/>
</dbReference>